<dbReference type="AlphaFoldDB" id="A0A098S694"/>
<protein>
    <submittedName>
        <fullName evidence="1">Uncharacterized protein</fullName>
    </submittedName>
</protein>
<organism evidence="1 2">
    <name type="scientific">Phaeodactylibacter xiamenensis</name>
    <dbReference type="NCBI Taxonomy" id="1524460"/>
    <lineage>
        <taxon>Bacteria</taxon>
        <taxon>Pseudomonadati</taxon>
        <taxon>Bacteroidota</taxon>
        <taxon>Saprospiria</taxon>
        <taxon>Saprospirales</taxon>
        <taxon>Haliscomenobacteraceae</taxon>
        <taxon>Phaeodactylibacter</taxon>
    </lineage>
</organism>
<dbReference type="EMBL" id="JPOS01000075">
    <property type="protein sequence ID" value="KGE86752.1"/>
    <property type="molecule type" value="Genomic_DNA"/>
</dbReference>
<proteinExistence type="predicted"/>
<sequence length="205" mass="22738">MFDALRGRLAWLLRYTLSVGWGGAGLFLGEVEVGLWRGLCEVEVESRAMASWTDRRRSPAWGRGLVFGGVPLGYTLSVGGSGEYALTCGWGRCDALRGRKIWKRFGVTNIRRSTRSVGLGVRVYFEPWLLRGVCPNFWMSLAWLSLCKVEVGLWRGLCEVEGQAGSSWVGLPGWWLGGEQCRSVCRQEAVAKRPCPWVTPPGAQP</sequence>
<evidence type="ECO:0000313" key="2">
    <source>
        <dbReference type="Proteomes" id="UP000029736"/>
    </source>
</evidence>
<name>A0A098S694_9BACT</name>
<gene>
    <name evidence="1" type="ORF">IX84_20010</name>
</gene>
<keyword evidence="2" id="KW-1185">Reference proteome</keyword>
<evidence type="ECO:0000313" key="1">
    <source>
        <dbReference type="EMBL" id="KGE86752.1"/>
    </source>
</evidence>
<reference evidence="1 2" key="1">
    <citation type="journal article" date="2014" name="Int. J. Syst. Evol. Microbiol.">
        <title>Phaeodactylibacter xiamenensis gen. nov., sp. nov., a member of the family Saprospiraceae isolated from the marine alga Phaeodactylum tricornutum.</title>
        <authorList>
            <person name="Chen Z.Jr."/>
            <person name="Lei X."/>
            <person name="Lai Q."/>
            <person name="Li Y."/>
            <person name="Zhang B."/>
            <person name="Zhang J."/>
            <person name="Zhang H."/>
            <person name="Yang L."/>
            <person name="Zheng W."/>
            <person name="Tian Y."/>
            <person name="Yu Z."/>
            <person name="Xu H.Jr."/>
            <person name="Zheng T."/>
        </authorList>
    </citation>
    <scope>NUCLEOTIDE SEQUENCE [LARGE SCALE GENOMIC DNA]</scope>
    <source>
        <strain evidence="1 2">KD52</strain>
    </source>
</reference>
<comment type="caution">
    <text evidence="1">The sequence shown here is derived from an EMBL/GenBank/DDBJ whole genome shotgun (WGS) entry which is preliminary data.</text>
</comment>
<accession>A0A098S694</accession>
<dbReference type="Proteomes" id="UP000029736">
    <property type="component" value="Unassembled WGS sequence"/>
</dbReference>